<gene>
    <name evidence="1" type="ORF">GCM10025855_18070</name>
</gene>
<dbReference type="EMBL" id="BSUY01000001">
    <property type="protein sequence ID" value="GMA82274.1"/>
    <property type="molecule type" value="Genomic_DNA"/>
</dbReference>
<comment type="caution">
    <text evidence="1">The sequence shown here is derived from an EMBL/GenBank/DDBJ whole genome shotgun (WGS) entry which is preliminary data.</text>
</comment>
<accession>A0ABQ6J3H3</accession>
<organism evidence="1 2">
    <name type="scientific">Shewanella glacialipiscicola</name>
    <dbReference type="NCBI Taxonomy" id="614069"/>
    <lineage>
        <taxon>Bacteria</taxon>
        <taxon>Pseudomonadati</taxon>
        <taxon>Pseudomonadota</taxon>
        <taxon>Gammaproteobacteria</taxon>
        <taxon>Alteromonadales</taxon>
        <taxon>Shewanellaceae</taxon>
        <taxon>Shewanella</taxon>
    </lineage>
</organism>
<evidence type="ECO:0000313" key="1">
    <source>
        <dbReference type="EMBL" id="GMA82274.1"/>
    </source>
</evidence>
<protein>
    <submittedName>
        <fullName evidence="1">Uncharacterized protein</fullName>
    </submittedName>
</protein>
<dbReference type="Proteomes" id="UP001157046">
    <property type="component" value="Unassembled WGS sequence"/>
</dbReference>
<sequence>MLNYILLAVAIMTTAGALPQPQELSVNAPLIDTQILLFDITSEIEQQIQRLTHDIIQSAHDGVLHSSEIEGWVTVKD</sequence>
<name>A0ABQ6J3H3_9GAMM</name>
<keyword evidence="2" id="KW-1185">Reference proteome</keyword>
<proteinExistence type="predicted"/>
<reference evidence="2" key="1">
    <citation type="journal article" date="2019" name="Int. J. Syst. Evol. Microbiol.">
        <title>The Global Catalogue of Microorganisms (GCM) 10K type strain sequencing project: providing services to taxonomists for standard genome sequencing and annotation.</title>
        <authorList>
            <consortium name="The Broad Institute Genomics Platform"/>
            <consortium name="The Broad Institute Genome Sequencing Center for Infectious Disease"/>
            <person name="Wu L."/>
            <person name="Ma J."/>
        </authorList>
    </citation>
    <scope>NUCLEOTIDE SEQUENCE [LARGE SCALE GENOMIC DNA]</scope>
    <source>
        <strain evidence="2">NBRC 102030</strain>
    </source>
</reference>
<dbReference type="RefSeq" id="WP_220774804.1">
    <property type="nucleotide sequence ID" value="NZ_BPFC01000173.1"/>
</dbReference>
<evidence type="ECO:0000313" key="2">
    <source>
        <dbReference type="Proteomes" id="UP001157046"/>
    </source>
</evidence>